<feature type="domain" description="Protein kinase" evidence="9">
    <location>
        <begin position="485"/>
        <end position="758"/>
    </location>
</feature>
<dbReference type="FunFam" id="1.10.510.10:FF:000698">
    <property type="entry name" value="Serine/threonine-protein kinase tousled-like 1"/>
    <property type="match status" value="1"/>
</dbReference>
<evidence type="ECO:0000256" key="8">
    <source>
        <dbReference type="SAM" id="MobiDB-lite"/>
    </source>
</evidence>
<dbReference type="PROSITE" id="PS00108">
    <property type="entry name" value="PROTEIN_KINASE_ST"/>
    <property type="match status" value="1"/>
</dbReference>
<proteinExistence type="predicted"/>
<dbReference type="EMBL" id="LGRX02029370">
    <property type="protein sequence ID" value="KAK3246916.1"/>
    <property type="molecule type" value="Genomic_DNA"/>
</dbReference>
<keyword evidence="2" id="KW-0808">Transferase</keyword>
<feature type="binding site" evidence="6">
    <location>
        <position position="514"/>
    </location>
    <ligand>
        <name>ATP</name>
        <dbReference type="ChEBI" id="CHEBI:30616"/>
    </ligand>
</feature>
<feature type="coiled-coil region" evidence="7">
    <location>
        <begin position="216"/>
        <end position="279"/>
    </location>
</feature>
<keyword evidence="3 6" id="KW-0547">Nucleotide-binding</keyword>
<dbReference type="PANTHER" id="PTHR22974">
    <property type="entry name" value="MIXED LINEAGE PROTEIN KINASE"/>
    <property type="match status" value="1"/>
</dbReference>
<dbReference type="GO" id="GO:0007059">
    <property type="term" value="P:chromosome segregation"/>
    <property type="evidence" value="ECO:0007669"/>
    <property type="project" value="TreeGrafter"/>
</dbReference>
<sequence length="765" mass="85473">MEDEIFHKLSQHGSHTQQSSDRLRLLEARLTGPLPTRTQQGLEAFPEGEDSLEAPSPRKPPEFLELVSSDSDRSFGQSLEGPSAPPAKRRKRQSKAAQDGDSNQELRTQFRRLDAQVLPATPPHGPAKATPEKKTTPSSGHAACKNKGRSAMISNFFPKVIDEEREVAAAVSSHGAETASQCDFVAASPLSSALAPANEEPEAVMESLAMPLTPSAVALAQRVVEAERQRDKALEEAHVRAEAARAAITQLQQERDAALEEAQATKANVVALKEEEEAKYKRVLEDTEAIQVKLEQRVTRQHAALTEMVVAKARLERIVSRQEMESASGRLGRMSMQRIGLSSQVAEVWEDGAAFVSLGERLRAVAENREATDTLRKGLKRRPQAQSTSAPSPSSSSSMPSSSASAASTLMPPPPPQVPMSPEDVQQREEVYRARLQALKNEELLLMKEKERLQMEKAKHVSELRRMREEGASQFNKHMVLADRYVLTHLLGRGGFSEVFKAYDTVELREVACKIHQLNTQWSEAKKQNYVKHTVREYNIHKALQHPNIVQLYDVFELDANTFCTILEYCEGGDLDSYLKTNRILGEREARIMMMQVLAGLDYVADPERRVIHYDLKPGNILFDRHGVVKITDFGLSKVIEEQGADCLELTSQGAGTYWYLPPECFEVGNRPPQISNKVDVWSAGVIFYQMLYGHRPFGHNLSQEKILREEVIIRANKVEFPAKPVVSNEVKEFIQLCLTHRQADRPDVRAAANDPYISGVRMKK</sequence>
<dbReference type="InterPro" id="IPR008271">
    <property type="entry name" value="Ser/Thr_kinase_AS"/>
</dbReference>
<accession>A0AAE0C1U6</accession>
<evidence type="ECO:0000259" key="9">
    <source>
        <dbReference type="PROSITE" id="PS50011"/>
    </source>
</evidence>
<evidence type="ECO:0000256" key="5">
    <source>
        <dbReference type="ARBA" id="ARBA00022840"/>
    </source>
</evidence>
<name>A0AAE0C1U6_9CHLO</name>
<dbReference type="Pfam" id="PF00069">
    <property type="entry name" value="Pkinase"/>
    <property type="match status" value="1"/>
</dbReference>
<keyword evidence="1" id="KW-0723">Serine/threonine-protein kinase</keyword>
<dbReference type="GO" id="GO:0004674">
    <property type="term" value="F:protein serine/threonine kinase activity"/>
    <property type="evidence" value="ECO:0007669"/>
    <property type="project" value="UniProtKB-KW"/>
</dbReference>
<dbReference type="PROSITE" id="PS00107">
    <property type="entry name" value="PROTEIN_KINASE_ATP"/>
    <property type="match status" value="1"/>
</dbReference>
<feature type="region of interest" description="Disordered" evidence="8">
    <location>
        <begin position="373"/>
        <end position="427"/>
    </location>
</feature>
<dbReference type="PROSITE" id="PS50011">
    <property type="entry name" value="PROTEIN_KINASE_DOM"/>
    <property type="match status" value="1"/>
</dbReference>
<evidence type="ECO:0000313" key="10">
    <source>
        <dbReference type="EMBL" id="KAK3246916.1"/>
    </source>
</evidence>
<gene>
    <name evidence="10" type="ORF">CYMTET_43566</name>
</gene>
<dbReference type="AlphaFoldDB" id="A0AAE0C1U6"/>
<dbReference type="GO" id="GO:0035556">
    <property type="term" value="P:intracellular signal transduction"/>
    <property type="evidence" value="ECO:0007669"/>
    <property type="project" value="TreeGrafter"/>
</dbReference>
<evidence type="ECO:0000256" key="1">
    <source>
        <dbReference type="ARBA" id="ARBA00022527"/>
    </source>
</evidence>
<dbReference type="SUPFAM" id="SSF56112">
    <property type="entry name" value="Protein kinase-like (PK-like)"/>
    <property type="match status" value="1"/>
</dbReference>
<feature type="compositionally biased region" description="Low complexity" evidence="8">
    <location>
        <begin position="384"/>
        <end position="410"/>
    </location>
</feature>
<dbReference type="PANTHER" id="PTHR22974:SF23">
    <property type="entry name" value="TOUSLED-LIKE KINASE, ISOFORM G"/>
    <property type="match status" value="1"/>
</dbReference>
<evidence type="ECO:0000256" key="3">
    <source>
        <dbReference type="ARBA" id="ARBA00022741"/>
    </source>
</evidence>
<evidence type="ECO:0000256" key="2">
    <source>
        <dbReference type="ARBA" id="ARBA00022679"/>
    </source>
</evidence>
<dbReference type="InterPro" id="IPR000719">
    <property type="entry name" value="Prot_kinase_dom"/>
</dbReference>
<reference evidence="10 11" key="1">
    <citation type="journal article" date="2015" name="Genome Biol. Evol.">
        <title>Comparative Genomics of a Bacterivorous Green Alga Reveals Evolutionary Causalities and Consequences of Phago-Mixotrophic Mode of Nutrition.</title>
        <authorList>
            <person name="Burns J.A."/>
            <person name="Paasch A."/>
            <person name="Narechania A."/>
            <person name="Kim E."/>
        </authorList>
    </citation>
    <scope>NUCLEOTIDE SEQUENCE [LARGE SCALE GENOMIC DNA]</scope>
    <source>
        <strain evidence="10 11">PLY_AMNH</strain>
    </source>
</reference>
<evidence type="ECO:0000256" key="7">
    <source>
        <dbReference type="SAM" id="Coils"/>
    </source>
</evidence>
<protein>
    <recommendedName>
        <fullName evidence="9">Protein kinase domain-containing protein</fullName>
    </recommendedName>
</protein>
<keyword evidence="4" id="KW-0418">Kinase</keyword>
<evidence type="ECO:0000256" key="6">
    <source>
        <dbReference type="PROSITE-ProRule" id="PRU10141"/>
    </source>
</evidence>
<dbReference type="CDD" id="cd13990">
    <property type="entry name" value="STKc_TLK"/>
    <property type="match status" value="1"/>
</dbReference>
<dbReference type="InterPro" id="IPR017441">
    <property type="entry name" value="Protein_kinase_ATP_BS"/>
</dbReference>
<evidence type="ECO:0000313" key="11">
    <source>
        <dbReference type="Proteomes" id="UP001190700"/>
    </source>
</evidence>
<keyword evidence="7" id="KW-0175">Coiled coil</keyword>
<dbReference type="SMART" id="SM00220">
    <property type="entry name" value="S_TKc"/>
    <property type="match status" value="1"/>
</dbReference>
<dbReference type="InterPro" id="IPR011009">
    <property type="entry name" value="Kinase-like_dom_sf"/>
</dbReference>
<feature type="region of interest" description="Disordered" evidence="8">
    <location>
        <begin position="1"/>
        <end position="147"/>
    </location>
</feature>
<feature type="compositionally biased region" description="Polar residues" evidence="8">
    <location>
        <begin position="11"/>
        <end position="20"/>
    </location>
</feature>
<dbReference type="GO" id="GO:0005524">
    <property type="term" value="F:ATP binding"/>
    <property type="evidence" value="ECO:0007669"/>
    <property type="project" value="UniProtKB-UniRule"/>
</dbReference>
<keyword evidence="11" id="KW-1185">Reference proteome</keyword>
<evidence type="ECO:0000256" key="4">
    <source>
        <dbReference type="ARBA" id="ARBA00022777"/>
    </source>
</evidence>
<keyword evidence="5 6" id="KW-0067">ATP-binding</keyword>
<feature type="coiled-coil region" evidence="7">
    <location>
        <begin position="436"/>
        <end position="470"/>
    </location>
</feature>
<dbReference type="GO" id="GO:0005634">
    <property type="term" value="C:nucleus"/>
    <property type="evidence" value="ECO:0007669"/>
    <property type="project" value="TreeGrafter"/>
</dbReference>
<organism evidence="10 11">
    <name type="scientific">Cymbomonas tetramitiformis</name>
    <dbReference type="NCBI Taxonomy" id="36881"/>
    <lineage>
        <taxon>Eukaryota</taxon>
        <taxon>Viridiplantae</taxon>
        <taxon>Chlorophyta</taxon>
        <taxon>Pyramimonadophyceae</taxon>
        <taxon>Pyramimonadales</taxon>
        <taxon>Pyramimonadaceae</taxon>
        <taxon>Cymbomonas</taxon>
    </lineage>
</organism>
<dbReference type="Proteomes" id="UP001190700">
    <property type="component" value="Unassembled WGS sequence"/>
</dbReference>
<comment type="caution">
    <text evidence="10">The sequence shown here is derived from an EMBL/GenBank/DDBJ whole genome shotgun (WGS) entry which is preliminary data.</text>
</comment>
<dbReference type="Gene3D" id="1.10.510.10">
    <property type="entry name" value="Transferase(Phosphotransferase) domain 1"/>
    <property type="match status" value="1"/>
</dbReference>